<accession>B3PGC7</accession>
<protein>
    <submittedName>
        <fullName evidence="8">Putative methyl-accepting chemotaxis protein</fullName>
    </submittedName>
</protein>
<dbReference type="OrthoDB" id="9806704at2"/>
<dbReference type="Gene3D" id="6.10.340.10">
    <property type="match status" value="1"/>
</dbReference>
<dbReference type="PANTHER" id="PTHR32089">
    <property type="entry name" value="METHYL-ACCEPTING CHEMOTAXIS PROTEIN MCPB"/>
    <property type="match status" value="1"/>
</dbReference>
<dbReference type="InterPro" id="IPR004089">
    <property type="entry name" value="MCPsignal_dom"/>
</dbReference>
<evidence type="ECO:0000313" key="9">
    <source>
        <dbReference type="Proteomes" id="UP000001036"/>
    </source>
</evidence>
<evidence type="ECO:0000256" key="1">
    <source>
        <dbReference type="ARBA" id="ARBA00004370"/>
    </source>
</evidence>
<dbReference type="STRING" id="498211.CJA_0182"/>
<keyword evidence="5" id="KW-0472">Membrane</keyword>
<dbReference type="PRINTS" id="PR00260">
    <property type="entry name" value="CHEMTRNSDUCR"/>
</dbReference>
<dbReference type="AlphaFoldDB" id="B3PGC7"/>
<proteinExistence type="inferred from homology"/>
<dbReference type="GO" id="GO:0007165">
    <property type="term" value="P:signal transduction"/>
    <property type="evidence" value="ECO:0007669"/>
    <property type="project" value="UniProtKB-KW"/>
</dbReference>
<evidence type="ECO:0000313" key="8">
    <source>
        <dbReference type="EMBL" id="ACE82874.1"/>
    </source>
</evidence>
<keyword evidence="9" id="KW-1185">Reference proteome</keyword>
<dbReference type="RefSeq" id="WP_012485865.1">
    <property type="nucleotide sequence ID" value="NC_010995.1"/>
</dbReference>
<comment type="similarity">
    <text evidence="3">Belongs to the methyl-accepting chemotaxis (MCP) protein family.</text>
</comment>
<evidence type="ECO:0000259" key="6">
    <source>
        <dbReference type="PROSITE" id="PS50111"/>
    </source>
</evidence>
<dbReference type="SMART" id="SM00283">
    <property type="entry name" value="MA"/>
    <property type="match status" value="1"/>
</dbReference>
<comment type="subcellular location">
    <subcellularLocation>
        <location evidence="1">Membrane</location>
    </subcellularLocation>
</comment>
<dbReference type="GO" id="GO:0006935">
    <property type="term" value="P:chemotaxis"/>
    <property type="evidence" value="ECO:0007669"/>
    <property type="project" value="InterPro"/>
</dbReference>
<gene>
    <name evidence="8" type="ordered locus">CJA_0182</name>
</gene>
<keyword evidence="5" id="KW-1133">Transmembrane helix</keyword>
<dbReference type="KEGG" id="cja:CJA_0182"/>
<dbReference type="GO" id="GO:0004888">
    <property type="term" value="F:transmembrane signaling receptor activity"/>
    <property type="evidence" value="ECO:0007669"/>
    <property type="project" value="InterPro"/>
</dbReference>
<dbReference type="InterPro" id="IPR004090">
    <property type="entry name" value="Chemotax_Me-accpt_rcpt"/>
</dbReference>
<name>B3PGC7_CELJU</name>
<sequence length="780" mass="85610">MNISSRLMLGAMVLTGIAVILAAGTTGWLALQQTNRALSQNLEQRFQALAEGRAQAVATQFSSYAELLLSLSHGRMTQEAVYGFIRPFASYRYEVSATPEAELRTQLADWYQQTYAPYHRQLTRGQPADARTWVEGFSLETLLIQQRYLQANPSPINALDTMEDAADATIYGQQHRRYHSSFRDLTRRFGFSDLLIVDSRSLAVIYSVNKSSLLGDSLATASLASSPLAQLARSLQRAHADQVLVSRFHSNPRRFEQQLVYVGVPVFHDVQSPHKAIGLLIAEIPVTRLTQIMSAQQHWQSLGLGETGDIYLVDSSQRLLTELREVQQAPMTAVADLQQTVTGNLNAMIRLQQAAGNIQIATYPVREALAGRAGTGMEQDYLGRTMFTSWQPLVIGDQALALVAQQRPEEVFAAVAELRGTLWRSVVIASIVLTGLAAVLAFFFSRSIGKPLVLLAHKIKRAAEDKNLASEFPAQRRDELGEMGRSLNFLFAELNRVLVQVNQSSEQSLQGALDNVTTTRQCRDETARQRHEMNHVGAETEAVVKSMSDISQHLDTVTRQVSLAQEAAGQGQVRARAVVNEMQSLAQQVADSCATLTELRTATGNIGSVLDTIQGVAEQTNLLALNAAIEAARAGEQGRGFAVVAEEVRRLSFDTQKATGEIKDMIDQLRASVGQISIGLAAEQETAQRCMDETLATQTALDRIQQSVADANQLTQRINLSAQDESNRAQAMRNRLVNLVSGINETDQAIARLAQGAEQQNQLANQAMRAAKVLTFSRAR</sequence>
<dbReference type="GO" id="GO:0016020">
    <property type="term" value="C:membrane"/>
    <property type="evidence" value="ECO:0007669"/>
    <property type="project" value="UniProtKB-SubCell"/>
</dbReference>
<keyword evidence="5" id="KW-0812">Transmembrane</keyword>
<organism evidence="8 9">
    <name type="scientific">Cellvibrio japonicus (strain Ueda107)</name>
    <name type="common">Pseudomonas fluorescens subsp. cellulosa</name>
    <dbReference type="NCBI Taxonomy" id="498211"/>
    <lineage>
        <taxon>Bacteria</taxon>
        <taxon>Pseudomonadati</taxon>
        <taxon>Pseudomonadota</taxon>
        <taxon>Gammaproteobacteria</taxon>
        <taxon>Cellvibrionales</taxon>
        <taxon>Cellvibrionaceae</taxon>
        <taxon>Cellvibrio</taxon>
    </lineage>
</organism>
<evidence type="ECO:0000256" key="2">
    <source>
        <dbReference type="ARBA" id="ARBA00023224"/>
    </source>
</evidence>
<dbReference type="Proteomes" id="UP000001036">
    <property type="component" value="Chromosome"/>
</dbReference>
<evidence type="ECO:0000256" key="4">
    <source>
        <dbReference type="PROSITE-ProRule" id="PRU00284"/>
    </source>
</evidence>
<dbReference type="HOGENOM" id="CLU_000445_107_19_6"/>
<reference evidence="8 9" key="1">
    <citation type="journal article" date="2008" name="J. Bacteriol.">
        <title>Insights into plant cell wall degradation from the genome sequence of the soil bacterium Cellvibrio japonicus.</title>
        <authorList>
            <person name="Deboy R.T."/>
            <person name="Mongodin E.F."/>
            <person name="Fouts D.E."/>
            <person name="Tailford L.E."/>
            <person name="Khouri H."/>
            <person name="Emerson J.B."/>
            <person name="Mohamoud Y."/>
            <person name="Watkins K."/>
            <person name="Henrissat B."/>
            <person name="Gilbert H.J."/>
            <person name="Nelson K.E."/>
        </authorList>
    </citation>
    <scope>NUCLEOTIDE SEQUENCE [LARGE SCALE GENOMIC DNA]</scope>
    <source>
        <strain evidence="8 9">Ueda107</strain>
    </source>
</reference>
<dbReference type="PROSITE" id="PS50885">
    <property type="entry name" value="HAMP"/>
    <property type="match status" value="1"/>
</dbReference>
<dbReference type="PROSITE" id="PS50111">
    <property type="entry name" value="CHEMOTAXIS_TRANSDUC_2"/>
    <property type="match status" value="1"/>
</dbReference>
<dbReference type="InterPro" id="IPR003660">
    <property type="entry name" value="HAMP_dom"/>
</dbReference>
<evidence type="ECO:0000256" key="5">
    <source>
        <dbReference type="SAM" id="Phobius"/>
    </source>
</evidence>
<feature type="domain" description="Methyl-accepting transducer" evidence="6">
    <location>
        <begin position="504"/>
        <end position="740"/>
    </location>
</feature>
<dbReference type="PANTHER" id="PTHR32089:SF112">
    <property type="entry name" value="LYSOZYME-LIKE PROTEIN-RELATED"/>
    <property type="match status" value="1"/>
</dbReference>
<feature type="transmembrane region" description="Helical" evidence="5">
    <location>
        <begin position="422"/>
        <end position="444"/>
    </location>
</feature>
<evidence type="ECO:0000256" key="3">
    <source>
        <dbReference type="ARBA" id="ARBA00029447"/>
    </source>
</evidence>
<feature type="transmembrane region" description="Helical" evidence="5">
    <location>
        <begin position="7"/>
        <end position="31"/>
    </location>
</feature>
<evidence type="ECO:0000259" key="7">
    <source>
        <dbReference type="PROSITE" id="PS50885"/>
    </source>
</evidence>
<dbReference type="Pfam" id="PF00672">
    <property type="entry name" value="HAMP"/>
    <property type="match status" value="1"/>
</dbReference>
<feature type="domain" description="HAMP" evidence="7">
    <location>
        <begin position="446"/>
        <end position="499"/>
    </location>
</feature>
<dbReference type="eggNOG" id="COG0840">
    <property type="taxonomic scope" value="Bacteria"/>
</dbReference>
<dbReference type="Gene3D" id="1.10.287.950">
    <property type="entry name" value="Methyl-accepting chemotaxis protein"/>
    <property type="match status" value="1"/>
</dbReference>
<dbReference type="SUPFAM" id="SSF58104">
    <property type="entry name" value="Methyl-accepting chemotaxis protein (MCP) signaling domain"/>
    <property type="match status" value="1"/>
</dbReference>
<dbReference type="EMBL" id="CP000934">
    <property type="protein sequence ID" value="ACE82874.1"/>
    <property type="molecule type" value="Genomic_DNA"/>
</dbReference>
<keyword evidence="2 4" id="KW-0807">Transducer</keyword>
<dbReference type="Pfam" id="PF00015">
    <property type="entry name" value="MCPsignal"/>
    <property type="match status" value="1"/>
</dbReference>